<dbReference type="AlphaFoldDB" id="A0AAV5JVZ0"/>
<accession>A0AAV5JVZ0</accession>
<reference evidence="2 3" key="1">
    <citation type="journal article" date="2021" name="Commun. Biol.">
        <title>The genome of Shorea leprosula (Dipterocarpaceae) highlights the ecological relevance of drought in aseasonal tropical rainforests.</title>
        <authorList>
            <person name="Ng K.K.S."/>
            <person name="Kobayashi M.J."/>
            <person name="Fawcett J.A."/>
            <person name="Hatakeyama M."/>
            <person name="Paape T."/>
            <person name="Ng C.H."/>
            <person name="Ang C.C."/>
            <person name="Tnah L.H."/>
            <person name="Lee C.T."/>
            <person name="Nishiyama T."/>
            <person name="Sese J."/>
            <person name="O'Brien M.J."/>
            <person name="Copetti D."/>
            <person name="Mohd Noor M.I."/>
            <person name="Ong R.C."/>
            <person name="Putra M."/>
            <person name="Sireger I.Z."/>
            <person name="Indrioko S."/>
            <person name="Kosugi Y."/>
            <person name="Izuno A."/>
            <person name="Isagi Y."/>
            <person name="Lee S.L."/>
            <person name="Shimizu K.K."/>
        </authorList>
    </citation>
    <scope>NUCLEOTIDE SEQUENCE [LARGE SCALE GENOMIC DNA]</scope>
    <source>
        <strain evidence="2">214</strain>
    </source>
</reference>
<dbReference type="EMBL" id="BPVZ01000051">
    <property type="protein sequence ID" value="GKV18819.1"/>
    <property type="molecule type" value="Genomic_DNA"/>
</dbReference>
<feature type="domain" description="At1g61320/AtMIF1 LRR" evidence="1">
    <location>
        <begin position="115"/>
        <end position="237"/>
    </location>
</feature>
<organism evidence="2 3">
    <name type="scientific">Rubroshorea leprosula</name>
    <dbReference type="NCBI Taxonomy" id="152421"/>
    <lineage>
        <taxon>Eukaryota</taxon>
        <taxon>Viridiplantae</taxon>
        <taxon>Streptophyta</taxon>
        <taxon>Embryophyta</taxon>
        <taxon>Tracheophyta</taxon>
        <taxon>Spermatophyta</taxon>
        <taxon>Magnoliopsida</taxon>
        <taxon>eudicotyledons</taxon>
        <taxon>Gunneridae</taxon>
        <taxon>Pentapetalae</taxon>
        <taxon>rosids</taxon>
        <taxon>malvids</taxon>
        <taxon>Malvales</taxon>
        <taxon>Dipterocarpaceae</taxon>
        <taxon>Rubroshorea</taxon>
    </lineage>
</organism>
<protein>
    <recommendedName>
        <fullName evidence="1">At1g61320/AtMIF1 LRR domain-containing protein</fullName>
    </recommendedName>
</protein>
<gene>
    <name evidence="2" type="ORF">SLEP1_g29151</name>
</gene>
<dbReference type="InterPro" id="IPR055357">
    <property type="entry name" value="LRR_At1g61320_AtMIF1"/>
</dbReference>
<dbReference type="InterPro" id="IPR032675">
    <property type="entry name" value="LRR_dom_sf"/>
</dbReference>
<dbReference type="Gene3D" id="3.80.10.10">
    <property type="entry name" value="Ribonuclease Inhibitor"/>
    <property type="match status" value="1"/>
</dbReference>
<dbReference type="PANTHER" id="PTHR34145">
    <property type="entry name" value="OS02G0105600 PROTEIN"/>
    <property type="match status" value="1"/>
</dbReference>
<evidence type="ECO:0000313" key="3">
    <source>
        <dbReference type="Proteomes" id="UP001054252"/>
    </source>
</evidence>
<sequence length="415" mass="47245">MGSKVYIPVSKPYQCWQFQHFAPTTIFFQKINLSKFKKVCFGAALTHIQSIWKLSLVFYHKKGSIFLKNDDCPSLEHLVLKSCLGVKSFHISNLRHLHILNVSFGCYSFELVVASQSIQTLYIYAMSKPWSIINIDGCRHLKLLYLLSMTITDKELHSLLSKLTLIEELYLNYCHHLKTIKISNPCLKTVIFVCAVSSHLHILEIAAPSLENFMFLADSRVCRINVTGCCNLKTLVLKKHMGPEATFHDLFFKCPSLENLWLVQCTELQRLQLLNPRLKRVHVVRCCKLNAVKVDSPNLFEFSCTSLEAPRITVVGAMKASSGVRFDSEHGSRHCSGRGCSFCSHLLIRLSFKVPFVYCEIQLAFFNPKELINSAKSVFGESTPFQYSKALHCHQILERFALIQGIAVDFILSKV</sequence>
<dbReference type="Proteomes" id="UP001054252">
    <property type="component" value="Unassembled WGS sequence"/>
</dbReference>
<dbReference type="InterPro" id="IPR053772">
    <property type="entry name" value="At1g61320/At1g61330-like"/>
</dbReference>
<proteinExistence type="predicted"/>
<name>A0AAV5JVZ0_9ROSI</name>
<comment type="caution">
    <text evidence="2">The sequence shown here is derived from an EMBL/GenBank/DDBJ whole genome shotgun (WGS) entry which is preliminary data.</text>
</comment>
<evidence type="ECO:0000313" key="2">
    <source>
        <dbReference type="EMBL" id="GKV18819.1"/>
    </source>
</evidence>
<dbReference type="Pfam" id="PF23622">
    <property type="entry name" value="LRR_At1g61320_AtMIF1"/>
    <property type="match status" value="1"/>
</dbReference>
<evidence type="ECO:0000259" key="1">
    <source>
        <dbReference type="Pfam" id="PF23622"/>
    </source>
</evidence>
<keyword evidence="3" id="KW-1185">Reference proteome</keyword>
<dbReference type="SUPFAM" id="SSF52047">
    <property type="entry name" value="RNI-like"/>
    <property type="match status" value="1"/>
</dbReference>
<dbReference type="PANTHER" id="PTHR34145:SF51">
    <property type="entry name" value="FBD DOMAIN-CONTAINING PROTEIN"/>
    <property type="match status" value="1"/>
</dbReference>